<feature type="transmembrane region" description="Helical" evidence="1">
    <location>
        <begin position="267"/>
        <end position="292"/>
    </location>
</feature>
<feature type="transmembrane region" description="Helical" evidence="1">
    <location>
        <begin position="107"/>
        <end position="125"/>
    </location>
</feature>
<sequence length="420" mass="44915">MIVQMGTVTLILLLTALAIGAVLPFIPSRGRGRSGRNASTRVILIGLGTGIISSFILTLVNTLFPKAVNRQSIALWTLPLAIGLAIGVMVLRGLMSRKEHPSASLESALRLIIGAYLALAVFRSAPQAMAQAVMIFPAGSELFSTQMVLIFVGYVLGWVVAALLGALAFKLLSLSRRRWVMNWILVVLALTHLMLIVRILQAQRVISMSNEAFEVLSWLINHEAVFSIVAMSALLVLAFLVWNEGRLMPLEGANPAQERLKKARARLWKLIAGAAAGGYLAGALLITLGVLIGSAEVELSEPESYSVHNESAVINVADISDGHLHRFAYTTSSGVEVRFIVIQKAGSSFGVGLDACEICGASGYYEKDGKIICKLCEVAMNIATIGFKGGCNPIPIEYEVSNGTLSVPLSVLEANADIFA</sequence>
<keyword evidence="1" id="KW-0472">Membrane</keyword>
<gene>
    <name evidence="3" type="ORF">HMPREF9004_1199</name>
</gene>
<proteinExistence type="predicted"/>
<evidence type="ECO:0000313" key="4">
    <source>
        <dbReference type="Proteomes" id="UP000013015"/>
    </source>
</evidence>
<dbReference type="EMBL" id="AQHZ01000020">
    <property type="protein sequence ID" value="ENO18074.1"/>
    <property type="molecule type" value="Genomic_DNA"/>
</dbReference>
<name>N6WCY1_9ACTO</name>
<dbReference type="PATRIC" id="fig|888050.3.peg.1140"/>
<protein>
    <recommendedName>
        <fullName evidence="2">Membrane iron-sulfur containing protein FtrD-like domain-containing protein</fullName>
    </recommendedName>
</protein>
<keyword evidence="1" id="KW-1133">Transmembrane helix</keyword>
<feature type="transmembrane region" description="Helical" evidence="1">
    <location>
        <begin position="220"/>
        <end position="242"/>
    </location>
</feature>
<feature type="transmembrane region" description="Helical" evidence="1">
    <location>
        <begin position="73"/>
        <end position="95"/>
    </location>
</feature>
<organism evidence="3 4">
    <name type="scientific">Schaalia cardiffensis F0333</name>
    <dbReference type="NCBI Taxonomy" id="888050"/>
    <lineage>
        <taxon>Bacteria</taxon>
        <taxon>Bacillati</taxon>
        <taxon>Actinomycetota</taxon>
        <taxon>Actinomycetes</taxon>
        <taxon>Actinomycetales</taxon>
        <taxon>Actinomycetaceae</taxon>
        <taxon>Schaalia</taxon>
    </lineage>
</organism>
<dbReference type="eggNOG" id="COG4393">
    <property type="taxonomic scope" value="Bacteria"/>
</dbReference>
<dbReference type="AlphaFoldDB" id="N6WCY1"/>
<evidence type="ECO:0000256" key="1">
    <source>
        <dbReference type="SAM" id="Phobius"/>
    </source>
</evidence>
<dbReference type="InterPro" id="IPR018758">
    <property type="entry name" value="FtrD-like"/>
</dbReference>
<accession>N6WCY1</accession>
<dbReference type="Proteomes" id="UP000013015">
    <property type="component" value="Unassembled WGS sequence"/>
</dbReference>
<feature type="transmembrane region" description="Helical" evidence="1">
    <location>
        <begin position="6"/>
        <end position="26"/>
    </location>
</feature>
<comment type="caution">
    <text evidence="3">The sequence shown here is derived from an EMBL/GenBank/DDBJ whole genome shotgun (WGS) entry which is preliminary data.</text>
</comment>
<feature type="transmembrane region" description="Helical" evidence="1">
    <location>
        <begin position="38"/>
        <end position="61"/>
    </location>
</feature>
<keyword evidence="4" id="KW-1185">Reference proteome</keyword>
<keyword evidence="1" id="KW-0812">Transmembrane</keyword>
<reference evidence="3 4" key="1">
    <citation type="submission" date="2013-03" db="EMBL/GenBank/DDBJ databases">
        <title>Reference genome for the Human Microbiome Project.</title>
        <authorList>
            <person name="Aqrawi P."/>
            <person name="Ayvaz T."/>
            <person name="Bess C."/>
            <person name="Blankenburg K."/>
            <person name="Coyle M."/>
            <person name="Deng J."/>
            <person name="Forbes L."/>
            <person name="Fowler G."/>
            <person name="Francisco L."/>
            <person name="Fu Q."/>
            <person name="Gibbs R."/>
            <person name="Gross S."/>
            <person name="Gubbala S."/>
            <person name="Hale W."/>
            <person name="Hemphill L."/>
            <person name="Highlander S."/>
            <person name="Hirani K."/>
            <person name="Jackson L."/>
            <person name="Jakkamsetti A."/>
            <person name="Javaid M."/>
            <person name="Jayaseelan J.C."/>
            <person name="Jiang H."/>
            <person name="Joshi V."/>
            <person name="Korchina V."/>
            <person name="Kovar C."/>
            <person name="Lara F."/>
            <person name="Lee S."/>
            <person name="Liu Y."/>
            <person name="Mata R."/>
            <person name="Mathew T."/>
            <person name="Munidasa M."/>
            <person name="Muzny D."/>
            <person name="Nazareth L."/>
            <person name="Ngo R."/>
            <person name="Nguyen L."/>
            <person name="Nguyen N."/>
            <person name="Okwuonu G."/>
            <person name="Ongeri F."/>
            <person name="Palculict T."/>
            <person name="Patil S."/>
            <person name="Petrosino J."/>
            <person name="Pham C."/>
            <person name="Pham P."/>
            <person name="Pu L.-L."/>
            <person name="Qin X."/>
            <person name="Qu J."/>
            <person name="Reid J."/>
            <person name="Ross M."/>
            <person name="Ruth R."/>
            <person name="Saada N."/>
            <person name="San Lucas F."/>
            <person name="Santibanez J."/>
            <person name="Shang Y."/>
            <person name="Simmons D."/>
            <person name="Song X.-Z."/>
            <person name="Tang L.-Y."/>
            <person name="Thornton R."/>
            <person name="Warren J."/>
            <person name="Weissenberger G."/>
            <person name="Wilczek-Boney K."/>
            <person name="Worley K."/>
            <person name="Youmans B."/>
            <person name="Zhang J."/>
            <person name="Zhang L."/>
            <person name="Zhao Z."/>
            <person name="Zhou C."/>
            <person name="Zhu D."/>
            <person name="Zhu Y."/>
        </authorList>
    </citation>
    <scope>NUCLEOTIDE SEQUENCE [LARGE SCALE GENOMIC DNA]</scope>
    <source>
        <strain evidence="3 4">F0333</strain>
    </source>
</reference>
<dbReference type="HOGENOM" id="CLU_045824_0_0_11"/>
<dbReference type="Pfam" id="PF10080">
    <property type="entry name" value="FtrD-like"/>
    <property type="match status" value="1"/>
</dbReference>
<evidence type="ECO:0000313" key="3">
    <source>
        <dbReference type="EMBL" id="ENO18074.1"/>
    </source>
</evidence>
<feature type="transmembrane region" description="Helical" evidence="1">
    <location>
        <begin position="180"/>
        <end position="200"/>
    </location>
</feature>
<dbReference type="STRING" id="888050.HMPREF9004_1199"/>
<dbReference type="OrthoDB" id="9792533at2"/>
<feature type="domain" description="Membrane iron-sulfur containing protein FtrD-like" evidence="2">
    <location>
        <begin position="319"/>
        <end position="419"/>
    </location>
</feature>
<evidence type="ECO:0000259" key="2">
    <source>
        <dbReference type="Pfam" id="PF10080"/>
    </source>
</evidence>
<feature type="transmembrane region" description="Helical" evidence="1">
    <location>
        <begin position="145"/>
        <end position="168"/>
    </location>
</feature>